<evidence type="ECO:0000313" key="2">
    <source>
        <dbReference type="Proteomes" id="UP001152523"/>
    </source>
</evidence>
<evidence type="ECO:0000313" key="1">
    <source>
        <dbReference type="EMBL" id="CAH9073939.1"/>
    </source>
</evidence>
<dbReference type="Proteomes" id="UP001152523">
    <property type="component" value="Unassembled WGS sequence"/>
</dbReference>
<protein>
    <submittedName>
        <fullName evidence="1">Uncharacterized protein</fullName>
    </submittedName>
</protein>
<comment type="caution">
    <text evidence="1">The sequence shown here is derived from an EMBL/GenBank/DDBJ whole genome shotgun (WGS) entry which is preliminary data.</text>
</comment>
<sequence length="34" mass="3957">MHPEKAPGSDGMNPAFFFRLTGRCLDRIYLPYVR</sequence>
<reference evidence="1" key="1">
    <citation type="submission" date="2022-07" db="EMBL/GenBank/DDBJ databases">
        <authorList>
            <person name="Macas J."/>
            <person name="Novak P."/>
            <person name="Neumann P."/>
        </authorList>
    </citation>
    <scope>NUCLEOTIDE SEQUENCE</scope>
</reference>
<proteinExistence type="predicted"/>
<organism evidence="1 2">
    <name type="scientific">Cuscuta epithymum</name>
    <dbReference type="NCBI Taxonomy" id="186058"/>
    <lineage>
        <taxon>Eukaryota</taxon>
        <taxon>Viridiplantae</taxon>
        <taxon>Streptophyta</taxon>
        <taxon>Embryophyta</taxon>
        <taxon>Tracheophyta</taxon>
        <taxon>Spermatophyta</taxon>
        <taxon>Magnoliopsida</taxon>
        <taxon>eudicotyledons</taxon>
        <taxon>Gunneridae</taxon>
        <taxon>Pentapetalae</taxon>
        <taxon>asterids</taxon>
        <taxon>lamiids</taxon>
        <taxon>Solanales</taxon>
        <taxon>Convolvulaceae</taxon>
        <taxon>Cuscuteae</taxon>
        <taxon>Cuscuta</taxon>
        <taxon>Cuscuta subgen. Cuscuta</taxon>
    </lineage>
</organism>
<dbReference type="AlphaFoldDB" id="A0AAV0CG68"/>
<accession>A0AAV0CG68</accession>
<gene>
    <name evidence="1" type="ORF">CEPIT_LOCUS4799</name>
</gene>
<dbReference type="EMBL" id="CAMAPF010000024">
    <property type="protein sequence ID" value="CAH9073939.1"/>
    <property type="molecule type" value="Genomic_DNA"/>
</dbReference>
<keyword evidence="2" id="KW-1185">Reference proteome</keyword>
<name>A0AAV0CG68_9ASTE</name>